<evidence type="ECO:0000256" key="1">
    <source>
        <dbReference type="SAM" id="MobiDB-lite"/>
    </source>
</evidence>
<dbReference type="OrthoDB" id="5314201at2759"/>
<accession>A0A9P7MRY5</accession>
<name>A0A9P7MRY5_9HYPO</name>
<dbReference type="Proteomes" id="UP000784919">
    <property type="component" value="Unassembled WGS sequence"/>
</dbReference>
<feature type="region of interest" description="Disordered" evidence="1">
    <location>
        <begin position="357"/>
        <end position="396"/>
    </location>
</feature>
<comment type="caution">
    <text evidence="2">The sequence shown here is derived from an EMBL/GenBank/DDBJ whole genome shotgun (WGS) entry which is preliminary data.</text>
</comment>
<proteinExistence type="predicted"/>
<dbReference type="AlphaFoldDB" id="A0A9P7MRY5"/>
<evidence type="ECO:0000313" key="3">
    <source>
        <dbReference type="Proteomes" id="UP000784919"/>
    </source>
</evidence>
<dbReference type="EMBL" id="SRPS01000147">
    <property type="protein sequence ID" value="KAG5965678.1"/>
    <property type="molecule type" value="Genomic_DNA"/>
</dbReference>
<gene>
    <name evidence="2" type="ORF">E4U56_001627</name>
</gene>
<feature type="region of interest" description="Disordered" evidence="1">
    <location>
        <begin position="125"/>
        <end position="147"/>
    </location>
</feature>
<sequence length="532" mass="59200">MDDERIKQTVATVLRASRACGIPTSREDVQAALNDAHHGPLFAEWASLHLGKDTLLTTHELQTYTELDQTGRVDQLADSHDLSYVQAVTEEDLRLAIEQLGQSTEDIDKQTETLRQQRDALSRMVKRQAENKARRREMERAQKRSKDVQRAQLTKEVDTITQDISLRLAELELQGPSINHQVSTLLQSDDALLSGLQKLGWELEQPDPDEERAVEKLREICLRLITMTVQTVRARLDTIYLETLVAAENSGAMKPATGQEVTELQEEVESLYSEISSVAQISIEKQYLEPALQSIATKNGRRLSKTVSSLNYITACLSHLQERISRLHAHVESHKSYQLAAEAMTATAKAELAINVSPSTKTTPKNPILISPIRRAPQRSSAAMQEGDDDDDDGDKESALETLLKRLAISLPPEGEASPTARLNALAKIVDQRSRKCDEVAHAAQESLEIVTRAHLTDAKLAVQLLQDSILAESPFGHVNIVDPDIEGSIDVLRQELDKVQGKLHTLEEQGKRIVAGSRAKRDEFVERWGGL</sequence>
<organism evidence="2 3">
    <name type="scientific">Claviceps arundinis</name>
    <dbReference type="NCBI Taxonomy" id="1623583"/>
    <lineage>
        <taxon>Eukaryota</taxon>
        <taxon>Fungi</taxon>
        <taxon>Dikarya</taxon>
        <taxon>Ascomycota</taxon>
        <taxon>Pezizomycotina</taxon>
        <taxon>Sordariomycetes</taxon>
        <taxon>Hypocreomycetidae</taxon>
        <taxon>Hypocreales</taxon>
        <taxon>Clavicipitaceae</taxon>
        <taxon>Claviceps</taxon>
    </lineage>
</organism>
<feature type="compositionally biased region" description="Acidic residues" evidence="1">
    <location>
        <begin position="386"/>
        <end position="395"/>
    </location>
</feature>
<protein>
    <submittedName>
        <fullName evidence="2">Uncharacterized protein</fullName>
    </submittedName>
</protein>
<reference evidence="2" key="1">
    <citation type="journal article" date="2020" name="bioRxiv">
        <title>Whole genome comparisons of ergot fungi reveals the divergence and evolution of species within the genus Claviceps are the result of varying mechanisms driving genome evolution and host range expansion.</title>
        <authorList>
            <person name="Wyka S.A."/>
            <person name="Mondo S.J."/>
            <person name="Liu M."/>
            <person name="Dettman J."/>
            <person name="Nalam V."/>
            <person name="Broders K.D."/>
        </authorList>
    </citation>
    <scope>NUCLEOTIDE SEQUENCE</scope>
    <source>
        <strain evidence="2">CCC 1102</strain>
    </source>
</reference>
<evidence type="ECO:0000313" key="2">
    <source>
        <dbReference type="EMBL" id="KAG5965678.1"/>
    </source>
</evidence>